<dbReference type="PANTHER" id="PTHR34539">
    <property type="entry name" value="T6J4.11 PROTEIN"/>
    <property type="match status" value="1"/>
</dbReference>
<comment type="caution">
    <text evidence="2">The sequence shown here is derived from an EMBL/GenBank/DDBJ whole genome shotgun (WGS) entry which is preliminary data.</text>
</comment>
<dbReference type="OrthoDB" id="1717367at2759"/>
<evidence type="ECO:0000313" key="2">
    <source>
        <dbReference type="EMBL" id="PNX89746.1"/>
    </source>
</evidence>
<name>A0A2K3MG33_TRIPR</name>
<dbReference type="PANTHER" id="PTHR34539:SF4">
    <property type="match status" value="1"/>
</dbReference>
<evidence type="ECO:0000256" key="1">
    <source>
        <dbReference type="SAM" id="MobiDB-lite"/>
    </source>
</evidence>
<evidence type="ECO:0000313" key="3">
    <source>
        <dbReference type="Proteomes" id="UP000236291"/>
    </source>
</evidence>
<accession>A0A2K3MG33</accession>
<reference evidence="2 3" key="1">
    <citation type="journal article" date="2014" name="Am. J. Bot.">
        <title>Genome assembly and annotation for red clover (Trifolium pratense; Fabaceae).</title>
        <authorList>
            <person name="Istvanek J."/>
            <person name="Jaros M."/>
            <person name="Krenek A."/>
            <person name="Repkova J."/>
        </authorList>
    </citation>
    <scope>NUCLEOTIDE SEQUENCE [LARGE SCALE GENOMIC DNA]</scope>
    <source>
        <strain evidence="3">cv. Tatra</strain>
        <tissue evidence="2">Young leaves</tissue>
    </source>
</reference>
<dbReference type="AlphaFoldDB" id="A0A2K3MG33"/>
<protein>
    <submittedName>
        <fullName evidence="2">Uncharacterized protein</fullName>
    </submittedName>
</protein>
<dbReference type="STRING" id="57577.A0A2K3MG33"/>
<proteinExistence type="predicted"/>
<gene>
    <name evidence="2" type="ORF">L195_g045868</name>
</gene>
<sequence>MENSTDKRKRVHDESNTDSETHCVDSVETKIRKVNSVSDVNSSELESQLTRVDSGSDVNSVFDSDVQLQDEIFHILDDADNVPEQTERDSVVMGLDSVIKSFEEEIFSPGVEPGLTDPVHVTGSVELGYLFEASDDELGLPPTVVSGDEPGRVEPEKVDLTGFVGFDDDFSGFDGFGFETGLLSECDGNNGGAGGFVTGDGLFEYGEPVSDVLWRSESLQAM</sequence>
<organism evidence="2 3">
    <name type="scientific">Trifolium pratense</name>
    <name type="common">Red clover</name>
    <dbReference type="NCBI Taxonomy" id="57577"/>
    <lineage>
        <taxon>Eukaryota</taxon>
        <taxon>Viridiplantae</taxon>
        <taxon>Streptophyta</taxon>
        <taxon>Embryophyta</taxon>
        <taxon>Tracheophyta</taxon>
        <taxon>Spermatophyta</taxon>
        <taxon>Magnoliopsida</taxon>
        <taxon>eudicotyledons</taxon>
        <taxon>Gunneridae</taxon>
        <taxon>Pentapetalae</taxon>
        <taxon>rosids</taxon>
        <taxon>fabids</taxon>
        <taxon>Fabales</taxon>
        <taxon>Fabaceae</taxon>
        <taxon>Papilionoideae</taxon>
        <taxon>50 kb inversion clade</taxon>
        <taxon>NPAAA clade</taxon>
        <taxon>Hologalegina</taxon>
        <taxon>IRL clade</taxon>
        <taxon>Trifolieae</taxon>
        <taxon>Trifolium</taxon>
    </lineage>
</organism>
<reference evidence="2 3" key="2">
    <citation type="journal article" date="2017" name="Front. Plant Sci.">
        <title>Gene Classification and Mining of Molecular Markers Useful in Red Clover (Trifolium pratense) Breeding.</title>
        <authorList>
            <person name="Istvanek J."/>
            <person name="Dluhosova J."/>
            <person name="Dluhos P."/>
            <person name="Patkova L."/>
            <person name="Nedelnik J."/>
            <person name="Repkova J."/>
        </authorList>
    </citation>
    <scope>NUCLEOTIDE SEQUENCE [LARGE SCALE GENOMIC DNA]</scope>
    <source>
        <strain evidence="3">cv. Tatra</strain>
        <tissue evidence="2">Young leaves</tissue>
    </source>
</reference>
<feature type="region of interest" description="Disordered" evidence="1">
    <location>
        <begin position="1"/>
        <end position="24"/>
    </location>
</feature>
<dbReference type="Proteomes" id="UP000236291">
    <property type="component" value="Unassembled WGS sequence"/>
</dbReference>
<dbReference type="EMBL" id="ASHM01060760">
    <property type="protein sequence ID" value="PNX89746.1"/>
    <property type="molecule type" value="Genomic_DNA"/>
</dbReference>